<gene>
    <name evidence="2" type="ORF">ACFPYL_23410</name>
</gene>
<dbReference type="Gene3D" id="1.10.287.1060">
    <property type="entry name" value="ESAT-6-like"/>
    <property type="match status" value="1"/>
</dbReference>
<dbReference type="Proteomes" id="UP001596135">
    <property type="component" value="Unassembled WGS sequence"/>
</dbReference>
<evidence type="ECO:0000313" key="2">
    <source>
        <dbReference type="EMBL" id="MFC6046052.1"/>
    </source>
</evidence>
<evidence type="ECO:0000313" key="3">
    <source>
        <dbReference type="Proteomes" id="UP001596135"/>
    </source>
</evidence>
<comment type="similarity">
    <text evidence="1">Belongs to the WXG100 family.</text>
</comment>
<comment type="caution">
    <text evidence="2">The sequence shown here is derived from an EMBL/GenBank/DDBJ whole genome shotgun (WGS) entry which is preliminary data.</text>
</comment>
<proteinExistence type="inferred from homology"/>
<organism evidence="2 3">
    <name type="scientific">Nocardioides hankookensis</name>
    <dbReference type="NCBI Taxonomy" id="443157"/>
    <lineage>
        <taxon>Bacteria</taxon>
        <taxon>Bacillati</taxon>
        <taxon>Actinomycetota</taxon>
        <taxon>Actinomycetes</taxon>
        <taxon>Propionibacteriales</taxon>
        <taxon>Nocardioidaceae</taxon>
        <taxon>Nocardioides</taxon>
    </lineage>
</organism>
<dbReference type="InterPro" id="IPR036689">
    <property type="entry name" value="ESAT-6-like_sf"/>
</dbReference>
<accession>A0ABW1LSC5</accession>
<evidence type="ECO:0000256" key="1">
    <source>
        <dbReference type="RuleBase" id="RU362001"/>
    </source>
</evidence>
<dbReference type="SUPFAM" id="SSF140453">
    <property type="entry name" value="EsxAB dimer-like"/>
    <property type="match status" value="1"/>
</dbReference>
<dbReference type="InterPro" id="IPR010310">
    <property type="entry name" value="T7SS_ESAT-6-like"/>
</dbReference>
<keyword evidence="3" id="KW-1185">Reference proteome</keyword>
<dbReference type="RefSeq" id="WP_379160367.1">
    <property type="nucleotide sequence ID" value="NZ_JBHSRJ010000009.1"/>
</dbReference>
<name>A0ABW1LSC5_9ACTN</name>
<dbReference type="NCBIfam" id="TIGR03930">
    <property type="entry name" value="WXG100_ESAT6"/>
    <property type="match status" value="1"/>
</dbReference>
<dbReference type="EMBL" id="JBHSRJ010000009">
    <property type="protein sequence ID" value="MFC6046052.1"/>
    <property type="molecule type" value="Genomic_DNA"/>
</dbReference>
<reference evidence="3" key="1">
    <citation type="journal article" date="2019" name="Int. J. Syst. Evol. Microbiol.">
        <title>The Global Catalogue of Microorganisms (GCM) 10K type strain sequencing project: providing services to taxonomists for standard genome sequencing and annotation.</title>
        <authorList>
            <consortium name="The Broad Institute Genomics Platform"/>
            <consortium name="The Broad Institute Genome Sequencing Center for Infectious Disease"/>
            <person name="Wu L."/>
            <person name="Ma J."/>
        </authorList>
    </citation>
    <scope>NUCLEOTIDE SEQUENCE [LARGE SCALE GENOMIC DNA]</scope>
    <source>
        <strain evidence="3">CCUG 54522</strain>
    </source>
</reference>
<protein>
    <recommendedName>
        <fullName evidence="1">ESAT-6-like protein</fullName>
    </recommendedName>
</protein>
<sequence length="96" mass="10296">MFSVDLDLLDETVASMTRCGIELDALLDEVARRVDALHVTWGGAAALAQDGAQAEWAAGFRQMREALAAMRAAGGVAHENYSDAAGTNLRMWEQVS</sequence>
<dbReference type="Pfam" id="PF06013">
    <property type="entry name" value="WXG100"/>
    <property type="match status" value="1"/>
</dbReference>